<reference evidence="1" key="1">
    <citation type="submission" date="2021-01" db="EMBL/GenBank/DDBJ databases">
        <authorList>
            <person name="Corre E."/>
            <person name="Pelletier E."/>
            <person name="Niang G."/>
            <person name="Scheremetjew M."/>
            <person name="Finn R."/>
            <person name="Kale V."/>
            <person name="Holt S."/>
            <person name="Cochrane G."/>
            <person name="Meng A."/>
            <person name="Brown T."/>
            <person name="Cohen L."/>
        </authorList>
    </citation>
    <scope>NUCLEOTIDE SEQUENCE</scope>
    <source>
        <strain evidence="1">CCAP979/52</strain>
    </source>
</reference>
<dbReference type="EMBL" id="HBEZ01052717">
    <property type="protein sequence ID" value="CAD8654924.1"/>
    <property type="molecule type" value="Transcribed_RNA"/>
</dbReference>
<dbReference type="AlphaFoldDB" id="A0A7S0MZH5"/>
<name>A0A7S0MZH5_9CRYP</name>
<gene>
    <name evidence="1" type="ORF">CCUR1050_LOCUS28940</name>
</gene>
<protein>
    <submittedName>
        <fullName evidence="1">Uncharacterized protein</fullName>
    </submittedName>
</protein>
<proteinExistence type="predicted"/>
<organism evidence="1">
    <name type="scientific">Cryptomonas curvata</name>
    <dbReference type="NCBI Taxonomy" id="233186"/>
    <lineage>
        <taxon>Eukaryota</taxon>
        <taxon>Cryptophyceae</taxon>
        <taxon>Cryptomonadales</taxon>
        <taxon>Cryptomonadaceae</taxon>
        <taxon>Cryptomonas</taxon>
    </lineage>
</organism>
<sequence>MYSNLIIADADSPAPSWASQGYTTQVTQNQVHAIEVNHDLNAIEFALRSHYEQAPHYVQAHNLELNEARRFYPAVDWDSRGLLQVYSEILFFLRTDFPILSE</sequence>
<evidence type="ECO:0000313" key="1">
    <source>
        <dbReference type="EMBL" id="CAD8654924.1"/>
    </source>
</evidence>
<accession>A0A7S0MZH5</accession>